<feature type="region of interest" description="Disordered" evidence="1">
    <location>
        <begin position="301"/>
        <end position="346"/>
    </location>
</feature>
<dbReference type="Proteomes" id="UP001232148">
    <property type="component" value="Unassembled WGS sequence"/>
</dbReference>
<proteinExistence type="predicted"/>
<protein>
    <submittedName>
        <fullName evidence="2">Uncharacterized protein</fullName>
    </submittedName>
</protein>
<name>A0AAD9LX07_9PEZI</name>
<sequence length="346" mass="37841">MQARRHKTHHRTLLPPVRPRLAILLHLPMPHTFPCSQSRQGPWGWLPPPPFVASCVCYPQCLSISPLEPIRNTPASYPFPPVSISLSRCPIASPIRSYLPAARIGAYWTLPQRRKKRTKKGSIQLPDSRTTACEKMGKIGKGVGAWDSRARPTCISRSCTRRPVPLLPPSPPQIRHYAASLRTGSFSRCLPCQAWEPGGVGHARARAALLDSGAALPLSHVWNLGQTPGDGVYKRLPKKPGLRNQAQRDSRKPWRCGVGPSGGRLVCSPHTTPPAWGRPFGHLPDSGGAPWAACPHVPRRAADQLDARRPPPRGPTPSYMSELPRHACPVSHHGCESPNLEGGKTH</sequence>
<evidence type="ECO:0000313" key="2">
    <source>
        <dbReference type="EMBL" id="KAK2024239.1"/>
    </source>
</evidence>
<dbReference type="AlphaFoldDB" id="A0AAD9LX07"/>
<reference evidence="2" key="1">
    <citation type="submission" date="2021-06" db="EMBL/GenBank/DDBJ databases">
        <title>Comparative genomics, transcriptomics and evolutionary studies reveal genomic signatures of adaptation to plant cell wall in hemibiotrophic fungi.</title>
        <authorList>
            <consortium name="DOE Joint Genome Institute"/>
            <person name="Baroncelli R."/>
            <person name="Diaz J.F."/>
            <person name="Benocci T."/>
            <person name="Peng M."/>
            <person name="Battaglia E."/>
            <person name="Haridas S."/>
            <person name="Andreopoulos W."/>
            <person name="Labutti K."/>
            <person name="Pangilinan J."/>
            <person name="Floch G.L."/>
            <person name="Makela M.R."/>
            <person name="Henrissat B."/>
            <person name="Grigoriev I.V."/>
            <person name="Crouch J.A."/>
            <person name="De Vries R.P."/>
            <person name="Sukno S.A."/>
            <person name="Thon M.R."/>
        </authorList>
    </citation>
    <scope>NUCLEOTIDE SEQUENCE</scope>
    <source>
        <strain evidence="2">MAFF235873</strain>
    </source>
</reference>
<accession>A0AAD9LX07</accession>
<organism evidence="2 3">
    <name type="scientific">Colletotrichum zoysiae</name>
    <dbReference type="NCBI Taxonomy" id="1216348"/>
    <lineage>
        <taxon>Eukaryota</taxon>
        <taxon>Fungi</taxon>
        <taxon>Dikarya</taxon>
        <taxon>Ascomycota</taxon>
        <taxon>Pezizomycotina</taxon>
        <taxon>Sordariomycetes</taxon>
        <taxon>Hypocreomycetidae</taxon>
        <taxon>Glomerellales</taxon>
        <taxon>Glomerellaceae</taxon>
        <taxon>Colletotrichum</taxon>
        <taxon>Colletotrichum graminicola species complex</taxon>
    </lineage>
</organism>
<evidence type="ECO:0000313" key="3">
    <source>
        <dbReference type="Proteomes" id="UP001232148"/>
    </source>
</evidence>
<gene>
    <name evidence="2" type="ORF">LX32DRAFT_112003</name>
</gene>
<evidence type="ECO:0000256" key="1">
    <source>
        <dbReference type="SAM" id="MobiDB-lite"/>
    </source>
</evidence>
<comment type="caution">
    <text evidence="2">The sequence shown here is derived from an EMBL/GenBank/DDBJ whole genome shotgun (WGS) entry which is preliminary data.</text>
</comment>
<dbReference type="EMBL" id="MU842971">
    <property type="protein sequence ID" value="KAK2024239.1"/>
    <property type="molecule type" value="Genomic_DNA"/>
</dbReference>
<keyword evidence="3" id="KW-1185">Reference proteome</keyword>